<evidence type="ECO:0008006" key="9">
    <source>
        <dbReference type="Google" id="ProtNLM"/>
    </source>
</evidence>
<sequence length="290" mass="33632">MSLKKIKRKLVYRITLIFIAFFRSISLKRARKIATYVGRLLLLFSKKEKHILYANIANTSFDIFPPRLIKRLVQNMMYTFAEFIKMAYMDIEDIRSMFTVKGEDVLKTALERGKGVLLMTGHIGNWELLGTYLGKSGYKVNAIYRKPSNDDYDSLIRRFRALNKVKLIENSDSWNGSIDALKKNEILIVLADQNPKNDSPKIPFLGKEASTPKGPALFAIKSKATVICSFVIRTKKGFKIEFKELEYADKKSLKDKIISILTALNDVYSDIIRKYPYQWVWFHDRWGLFS</sequence>
<evidence type="ECO:0000256" key="5">
    <source>
        <dbReference type="ARBA" id="ARBA00023136"/>
    </source>
</evidence>
<accession>A0A2N5Z915</accession>
<dbReference type="GO" id="GO:0016746">
    <property type="term" value="F:acyltransferase activity"/>
    <property type="evidence" value="ECO:0007669"/>
    <property type="project" value="UniProtKB-KW"/>
</dbReference>
<dbReference type="GO" id="GO:0009247">
    <property type="term" value="P:glycolipid biosynthetic process"/>
    <property type="evidence" value="ECO:0007669"/>
    <property type="project" value="UniProtKB-ARBA"/>
</dbReference>
<name>A0A2N5Z915_MUIH1</name>
<proteinExistence type="predicted"/>
<dbReference type="AlphaFoldDB" id="A0A2N5Z915"/>
<reference evidence="7 8" key="1">
    <citation type="submission" date="2017-11" db="EMBL/GenBank/DDBJ databases">
        <title>Genome-resolved metagenomics identifies genetic mobility, metabolic interactions, and unexpected diversity in perchlorate-reducing communities.</title>
        <authorList>
            <person name="Barnum T.P."/>
            <person name="Figueroa I.A."/>
            <person name="Carlstrom C.I."/>
            <person name="Lucas L.N."/>
            <person name="Engelbrektson A.L."/>
            <person name="Coates J.D."/>
        </authorList>
    </citation>
    <scope>NUCLEOTIDE SEQUENCE [LARGE SCALE GENOMIC DNA]</scope>
    <source>
        <strain evidence="7">BM706</strain>
    </source>
</reference>
<dbReference type="GO" id="GO:0005886">
    <property type="term" value="C:plasma membrane"/>
    <property type="evidence" value="ECO:0007669"/>
    <property type="project" value="UniProtKB-SubCell"/>
</dbReference>
<keyword evidence="4" id="KW-0808">Transferase</keyword>
<dbReference type="CDD" id="cd07984">
    <property type="entry name" value="LPLAT_LABLAT-like"/>
    <property type="match status" value="1"/>
</dbReference>
<dbReference type="Pfam" id="PF03279">
    <property type="entry name" value="Lip_A_acyltrans"/>
    <property type="match status" value="1"/>
</dbReference>
<keyword evidence="2" id="KW-1003">Cell membrane</keyword>
<gene>
    <name evidence="7" type="ORF">C0601_13640</name>
</gene>
<evidence type="ECO:0000313" key="8">
    <source>
        <dbReference type="Proteomes" id="UP000234857"/>
    </source>
</evidence>
<evidence type="ECO:0000313" key="7">
    <source>
        <dbReference type="EMBL" id="PLX15168.1"/>
    </source>
</evidence>
<comment type="subcellular location">
    <subcellularLocation>
        <location evidence="1">Cell inner membrane</location>
    </subcellularLocation>
</comment>
<dbReference type="EMBL" id="PKTG01000146">
    <property type="protein sequence ID" value="PLX15168.1"/>
    <property type="molecule type" value="Genomic_DNA"/>
</dbReference>
<organism evidence="7 8">
    <name type="scientific">Muiribacterium halophilum</name>
    <dbReference type="NCBI Taxonomy" id="2053465"/>
    <lineage>
        <taxon>Bacteria</taxon>
        <taxon>Candidatus Muiribacteriota</taxon>
        <taxon>Candidatus Muiribacteriia</taxon>
        <taxon>Candidatus Muiribacteriales</taxon>
        <taxon>Candidatus Muiribacteriaceae</taxon>
        <taxon>Candidatus Muiribacterium</taxon>
    </lineage>
</organism>
<protein>
    <recommendedName>
        <fullName evidence="9">Lipid A biosynthesis acyltransferase</fullName>
    </recommendedName>
</protein>
<dbReference type="Proteomes" id="UP000234857">
    <property type="component" value="Unassembled WGS sequence"/>
</dbReference>
<keyword evidence="3" id="KW-0997">Cell inner membrane</keyword>
<evidence type="ECO:0000256" key="6">
    <source>
        <dbReference type="ARBA" id="ARBA00023315"/>
    </source>
</evidence>
<evidence type="ECO:0000256" key="4">
    <source>
        <dbReference type="ARBA" id="ARBA00022679"/>
    </source>
</evidence>
<comment type="caution">
    <text evidence="7">The sequence shown here is derived from an EMBL/GenBank/DDBJ whole genome shotgun (WGS) entry which is preliminary data.</text>
</comment>
<keyword evidence="6" id="KW-0012">Acyltransferase</keyword>
<dbReference type="PANTHER" id="PTHR30606:SF10">
    <property type="entry name" value="PHOSPHATIDYLINOSITOL MANNOSIDE ACYLTRANSFERASE"/>
    <property type="match status" value="1"/>
</dbReference>
<evidence type="ECO:0000256" key="3">
    <source>
        <dbReference type="ARBA" id="ARBA00022519"/>
    </source>
</evidence>
<evidence type="ECO:0000256" key="2">
    <source>
        <dbReference type="ARBA" id="ARBA00022475"/>
    </source>
</evidence>
<dbReference type="PANTHER" id="PTHR30606">
    <property type="entry name" value="LIPID A BIOSYNTHESIS LAUROYL ACYLTRANSFERASE"/>
    <property type="match status" value="1"/>
</dbReference>
<keyword evidence="5" id="KW-0472">Membrane</keyword>
<dbReference type="InterPro" id="IPR004960">
    <property type="entry name" value="LipA_acyltrans"/>
</dbReference>
<evidence type="ECO:0000256" key="1">
    <source>
        <dbReference type="ARBA" id="ARBA00004533"/>
    </source>
</evidence>